<organism evidence="9 10">
    <name type="scientific">Salmonella enterica I</name>
    <dbReference type="NCBI Taxonomy" id="59201"/>
    <lineage>
        <taxon>Bacteria</taxon>
        <taxon>Pseudomonadati</taxon>
        <taxon>Pseudomonadota</taxon>
        <taxon>Gammaproteobacteria</taxon>
        <taxon>Enterobacterales</taxon>
        <taxon>Enterobacteriaceae</taxon>
        <taxon>Salmonella</taxon>
    </lineage>
</organism>
<dbReference type="Proteomes" id="UP000254346">
    <property type="component" value="Unassembled WGS sequence"/>
</dbReference>
<dbReference type="AlphaFoldDB" id="A0A379VU10"/>
<feature type="transmembrane region" description="Helical" evidence="8">
    <location>
        <begin position="98"/>
        <end position="117"/>
    </location>
</feature>
<comment type="subcellular location">
    <subcellularLocation>
        <location evidence="1">Cell membrane</location>
        <topology evidence="1">Multi-pass membrane protein</topology>
    </subcellularLocation>
</comment>
<keyword evidence="3" id="KW-0813">Transport</keyword>
<keyword evidence="4" id="KW-1003">Cell membrane</keyword>
<evidence type="ECO:0000256" key="8">
    <source>
        <dbReference type="SAM" id="Phobius"/>
    </source>
</evidence>
<evidence type="ECO:0000256" key="7">
    <source>
        <dbReference type="ARBA" id="ARBA00023136"/>
    </source>
</evidence>
<feature type="transmembrane region" description="Helical" evidence="8">
    <location>
        <begin position="31"/>
        <end position="52"/>
    </location>
</feature>
<gene>
    <name evidence="9" type="primary">potH_3</name>
    <name evidence="9" type="ORF">NCTC8256_04052</name>
</gene>
<dbReference type="InterPro" id="IPR035906">
    <property type="entry name" value="MetI-like_sf"/>
</dbReference>
<dbReference type="GO" id="GO:0005886">
    <property type="term" value="C:plasma membrane"/>
    <property type="evidence" value="ECO:0007669"/>
    <property type="project" value="UniProtKB-SubCell"/>
</dbReference>
<evidence type="ECO:0000256" key="2">
    <source>
        <dbReference type="ARBA" id="ARBA00007069"/>
    </source>
</evidence>
<dbReference type="Gene3D" id="1.10.3720.10">
    <property type="entry name" value="MetI-like"/>
    <property type="match status" value="1"/>
</dbReference>
<keyword evidence="7 8" id="KW-0472">Membrane</keyword>
<evidence type="ECO:0000256" key="6">
    <source>
        <dbReference type="ARBA" id="ARBA00022989"/>
    </source>
</evidence>
<evidence type="ECO:0000256" key="3">
    <source>
        <dbReference type="ARBA" id="ARBA00022448"/>
    </source>
</evidence>
<keyword evidence="6 8" id="KW-1133">Transmembrane helix</keyword>
<evidence type="ECO:0000313" key="10">
    <source>
        <dbReference type="Proteomes" id="UP000254346"/>
    </source>
</evidence>
<accession>A0A379VU10</accession>
<evidence type="ECO:0000256" key="1">
    <source>
        <dbReference type="ARBA" id="ARBA00004651"/>
    </source>
</evidence>
<dbReference type="SUPFAM" id="SSF161098">
    <property type="entry name" value="MetI-like"/>
    <property type="match status" value="1"/>
</dbReference>
<protein>
    <submittedName>
        <fullName evidence="9">Putrescine transporter permease PotH</fullName>
    </submittedName>
</protein>
<sequence length="138" mass="15621">MSTLEPPARISKPGGAALWLARMQMKHGRKLVIALPYIWLILLFLLPFLIVFKISLAEMARAIPPYTDLLEWADGQLSITLNLGNFLQLTDDPLYFEAYLQSLQIAGISTICCLLLATRWRGRWRTASPPRAISCCCW</sequence>
<dbReference type="EMBL" id="UGXR01000001">
    <property type="protein sequence ID" value="SUH10059.1"/>
    <property type="molecule type" value="Genomic_DNA"/>
</dbReference>
<evidence type="ECO:0000256" key="4">
    <source>
        <dbReference type="ARBA" id="ARBA00022475"/>
    </source>
</evidence>
<evidence type="ECO:0000313" key="9">
    <source>
        <dbReference type="EMBL" id="SUH10059.1"/>
    </source>
</evidence>
<dbReference type="PANTHER" id="PTHR42929:SF3">
    <property type="entry name" value="PUTRESCINE TRANSPORT SYSTEM PERMEASE PROTEIN POTH"/>
    <property type="match status" value="1"/>
</dbReference>
<reference evidence="9 10" key="1">
    <citation type="submission" date="2018-06" db="EMBL/GenBank/DDBJ databases">
        <authorList>
            <consortium name="Pathogen Informatics"/>
            <person name="Doyle S."/>
        </authorList>
    </citation>
    <scope>NUCLEOTIDE SEQUENCE [LARGE SCALE GENOMIC DNA]</scope>
    <source>
        <strain evidence="9 10">NCTC8256</strain>
    </source>
</reference>
<evidence type="ECO:0000256" key="5">
    <source>
        <dbReference type="ARBA" id="ARBA00022692"/>
    </source>
</evidence>
<keyword evidence="5 8" id="KW-0812">Transmembrane</keyword>
<dbReference type="PANTHER" id="PTHR42929">
    <property type="entry name" value="INNER MEMBRANE ABC TRANSPORTER PERMEASE PROTEIN YDCU-RELATED-RELATED"/>
    <property type="match status" value="1"/>
</dbReference>
<comment type="similarity">
    <text evidence="2">Belongs to the binding-protein-dependent transport system permease family. CysTW subfamily.</text>
</comment>
<proteinExistence type="inferred from homology"/>
<name>A0A379VU10_SALET</name>